<keyword evidence="1" id="KW-0732">Signal</keyword>
<reference evidence="3" key="1">
    <citation type="journal article" date="2019" name="Int. J. Syst. Evol. Microbiol.">
        <title>The Global Catalogue of Microorganisms (GCM) 10K type strain sequencing project: providing services to taxonomists for standard genome sequencing and annotation.</title>
        <authorList>
            <consortium name="The Broad Institute Genomics Platform"/>
            <consortium name="The Broad Institute Genome Sequencing Center for Infectious Disease"/>
            <person name="Wu L."/>
            <person name="Ma J."/>
        </authorList>
    </citation>
    <scope>NUCLEOTIDE SEQUENCE [LARGE SCALE GENOMIC DNA]</scope>
    <source>
        <strain evidence="3">NBRC 103632</strain>
    </source>
</reference>
<dbReference type="Proteomes" id="UP001157440">
    <property type="component" value="Unassembled WGS sequence"/>
</dbReference>
<accession>A0AA37WUL4</accession>
<dbReference type="RefSeq" id="WP_238194366.1">
    <property type="nucleotide sequence ID" value="NZ_BPQZ01000001.1"/>
</dbReference>
<name>A0AA37WUL4_9HYPH</name>
<evidence type="ECO:0008006" key="4">
    <source>
        <dbReference type="Google" id="ProtNLM"/>
    </source>
</evidence>
<feature type="signal peptide" evidence="1">
    <location>
        <begin position="1"/>
        <end position="19"/>
    </location>
</feature>
<protein>
    <recommendedName>
        <fullName evidence="4">Large exoprotein involved in heme utilization or adhesion</fullName>
    </recommendedName>
</protein>
<evidence type="ECO:0000256" key="1">
    <source>
        <dbReference type="SAM" id="SignalP"/>
    </source>
</evidence>
<keyword evidence="3" id="KW-1185">Reference proteome</keyword>
<dbReference type="AlphaFoldDB" id="A0AA37WUL4"/>
<dbReference type="EMBL" id="BSPL01000017">
    <property type="protein sequence ID" value="GLS71203.1"/>
    <property type="molecule type" value="Genomic_DNA"/>
</dbReference>
<feature type="chain" id="PRO_5041341835" description="Large exoprotein involved in heme utilization or adhesion" evidence="1">
    <location>
        <begin position="20"/>
        <end position="124"/>
    </location>
</feature>
<evidence type="ECO:0000313" key="2">
    <source>
        <dbReference type="EMBL" id="GLS71203.1"/>
    </source>
</evidence>
<sequence length="124" mass="12929">MTRLIAAALILACTVPATAASRRPPVPDRFDGTWSVEIITEAGTCDRAYRYPVRIENGRARFIGAAFTVQGSVAGNGAVRGSISNGMATAVVSGRLGANGFGAGTWVASGSLECRGRWNAERRG</sequence>
<evidence type="ECO:0000313" key="3">
    <source>
        <dbReference type="Proteomes" id="UP001157440"/>
    </source>
</evidence>
<proteinExistence type="predicted"/>
<organism evidence="2 3">
    <name type="scientific">Methylobacterium tardum</name>
    <dbReference type="NCBI Taxonomy" id="374432"/>
    <lineage>
        <taxon>Bacteria</taxon>
        <taxon>Pseudomonadati</taxon>
        <taxon>Pseudomonadota</taxon>
        <taxon>Alphaproteobacteria</taxon>
        <taxon>Hyphomicrobiales</taxon>
        <taxon>Methylobacteriaceae</taxon>
        <taxon>Methylobacterium</taxon>
    </lineage>
</organism>
<gene>
    <name evidence="2" type="ORF">GCM10007890_32160</name>
</gene>
<comment type="caution">
    <text evidence="2">The sequence shown here is derived from an EMBL/GenBank/DDBJ whole genome shotgun (WGS) entry which is preliminary data.</text>
</comment>